<protein>
    <submittedName>
        <fullName evidence="4">Prefoldin beta subunit</fullName>
    </submittedName>
</protein>
<evidence type="ECO:0000313" key="4">
    <source>
        <dbReference type="EMBL" id="RTG88353.1"/>
    </source>
</evidence>
<dbReference type="InterPro" id="IPR009053">
    <property type="entry name" value="Prefoldin"/>
</dbReference>
<dbReference type="InterPro" id="IPR002777">
    <property type="entry name" value="PFD_beta-like"/>
</dbReference>
<comment type="caution">
    <text evidence="4">The sequence shown here is derived from an EMBL/GenBank/DDBJ whole genome shotgun (WGS) entry which is preliminary data.</text>
</comment>
<dbReference type="GO" id="GO:0051082">
    <property type="term" value="F:unfolded protein binding"/>
    <property type="evidence" value="ECO:0007669"/>
    <property type="project" value="InterPro"/>
</dbReference>
<dbReference type="FunFam" id="1.10.287.370:FF:000003">
    <property type="entry name" value="Prefoldin subunit 6"/>
    <property type="match status" value="1"/>
</dbReference>
<dbReference type="AlphaFoldDB" id="A0A430QKX3"/>
<evidence type="ECO:0000256" key="3">
    <source>
        <dbReference type="SAM" id="Coils"/>
    </source>
</evidence>
<name>A0A430QKX3_SCHBO</name>
<comment type="similarity">
    <text evidence="1">Belongs to the prefoldin subunit beta family.</text>
</comment>
<proteinExistence type="inferred from homology"/>
<dbReference type="CDD" id="cd23161">
    <property type="entry name" value="Prefoldin_6"/>
    <property type="match status" value="1"/>
</dbReference>
<dbReference type="GO" id="GO:0016272">
    <property type="term" value="C:prefoldin complex"/>
    <property type="evidence" value="ECO:0007669"/>
    <property type="project" value="InterPro"/>
</dbReference>
<dbReference type="Gene3D" id="1.10.287.370">
    <property type="match status" value="1"/>
</dbReference>
<evidence type="ECO:0000256" key="2">
    <source>
        <dbReference type="ARBA" id="ARBA00023186"/>
    </source>
</evidence>
<dbReference type="SUPFAM" id="SSF46579">
    <property type="entry name" value="Prefoldin"/>
    <property type="match status" value="1"/>
</dbReference>
<dbReference type="GO" id="GO:0051087">
    <property type="term" value="F:protein-folding chaperone binding"/>
    <property type="evidence" value="ECO:0007669"/>
    <property type="project" value="TreeGrafter"/>
</dbReference>
<dbReference type="STRING" id="6184.A0A430QKX3"/>
<dbReference type="GO" id="GO:0051131">
    <property type="term" value="P:chaperone-mediated protein complex assembly"/>
    <property type="evidence" value="ECO:0007669"/>
    <property type="project" value="TreeGrafter"/>
</dbReference>
<dbReference type="Pfam" id="PF01920">
    <property type="entry name" value="Prefoldin_2"/>
    <property type="match status" value="1"/>
</dbReference>
<sequence>MTIKATHVGIRELGSGNLGERVFKAFQSVPDISLNRRLLMAMEPVYKRLNAEIEKAQGIQKEIQKIFQLHRQLSAQLSENENVIEDFGLLNESNAIYKLVGPVLVKQDLSEAKETVSKRISYITSEIKRHDDRIKELEKQQENCREQISKLQQKLQQEHTKAALKA</sequence>
<keyword evidence="3" id="KW-0175">Coiled coil</keyword>
<evidence type="ECO:0000256" key="1">
    <source>
        <dbReference type="ARBA" id="ARBA00008045"/>
    </source>
</evidence>
<accession>A0A430QKX3</accession>
<dbReference type="Proteomes" id="UP000290809">
    <property type="component" value="Unassembled WGS sequence"/>
</dbReference>
<feature type="coiled-coil region" evidence="3">
    <location>
        <begin position="120"/>
        <end position="161"/>
    </location>
</feature>
<dbReference type="PANTHER" id="PTHR21431">
    <property type="entry name" value="PREFOLDIN SUBUNIT 6"/>
    <property type="match status" value="1"/>
</dbReference>
<dbReference type="PANTHER" id="PTHR21431:SF0">
    <property type="entry name" value="PREFOLDIN SUBUNIT 6"/>
    <property type="match status" value="1"/>
</dbReference>
<dbReference type="GO" id="GO:0006457">
    <property type="term" value="P:protein folding"/>
    <property type="evidence" value="ECO:0007669"/>
    <property type="project" value="InterPro"/>
</dbReference>
<keyword evidence="2" id="KW-0143">Chaperone</keyword>
<keyword evidence="5" id="KW-1185">Reference proteome</keyword>
<dbReference type="GO" id="GO:0005737">
    <property type="term" value="C:cytoplasm"/>
    <property type="evidence" value="ECO:0007669"/>
    <property type="project" value="TreeGrafter"/>
</dbReference>
<organism evidence="4 5">
    <name type="scientific">Schistosoma bovis</name>
    <name type="common">Blood fluke</name>
    <dbReference type="NCBI Taxonomy" id="6184"/>
    <lineage>
        <taxon>Eukaryota</taxon>
        <taxon>Metazoa</taxon>
        <taxon>Spiralia</taxon>
        <taxon>Lophotrochozoa</taxon>
        <taxon>Platyhelminthes</taxon>
        <taxon>Trematoda</taxon>
        <taxon>Digenea</taxon>
        <taxon>Strigeidida</taxon>
        <taxon>Schistosomatoidea</taxon>
        <taxon>Schistosomatidae</taxon>
        <taxon>Schistosoma</taxon>
    </lineage>
</organism>
<reference evidence="4 5" key="1">
    <citation type="journal article" date="2019" name="PLoS Pathog.">
        <title>Genome sequence of the bovine parasite Schistosoma bovis Tanzania.</title>
        <authorList>
            <person name="Oey H."/>
            <person name="Zakrzewski M."/>
            <person name="Gobert G."/>
            <person name="Gravermann K."/>
            <person name="Stoye J."/>
            <person name="Jones M."/>
            <person name="Mcmanus D."/>
            <person name="Krause L."/>
        </authorList>
    </citation>
    <scope>NUCLEOTIDE SEQUENCE [LARGE SCALE GENOMIC DNA]</scope>
    <source>
        <strain evidence="4 5">TAN1997</strain>
    </source>
</reference>
<evidence type="ECO:0000313" key="5">
    <source>
        <dbReference type="Proteomes" id="UP000290809"/>
    </source>
</evidence>
<dbReference type="EMBL" id="QMKO01001588">
    <property type="protein sequence ID" value="RTG88353.1"/>
    <property type="molecule type" value="Genomic_DNA"/>
</dbReference>
<gene>
    <name evidence="4" type="ORF">DC041_0012630</name>
</gene>